<keyword evidence="3" id="KW-1185">Reference proteome</keyword>
<organism evidence="2 3">
    <name type="scientific">Eruca vesicaria subsp. sativa</name>
    <name type="common">Garden rocket</name>
    <name type="synonym">Eruca sativa</name>
    <dbReference type="NCBI Taxonomy" id="29727"/>
    <lineage>
        <taxon>Eukaryota</taxon>
        <taxon>Viridiplantae</taxon>
        <taxon>Streptophyta</taxon>
        <taxon>Embryophyta</taxon>
        <taxon>Tracheophyta</taxon>
        <taxon>Spermatophyta</taxon>
        <taxon>Magnoliopsida</taxon>
        <taxon>eudicotyledons</taxon>
        <taxon>Gunneridae</taxon>
        <taxon>Pentapetalae</taxon>
        <taxon>rosids</taxon>
        <taxon>malvids</taxon>
        <taxon>Brassicales</taxon>
        <taxon>Brassicaceae</taxon>
        <taxon>Brassiceae</taxon>
        <taxon>Eruca</taxon>
    </lineage>
</organism>
<dbReference type="PANTHER" id="PTHR45648:SF13">
    <property type="entry name" value="OS02G0290900 PROTEIN"/>
    <property type="match status" value="1"/>
</dbReference>
<dbReference type="InterPro" id="IPR051058">
    <property type="entry name" value="GDSL_Est/Lipase"/>
</dbReference>
<dbReference type="Gene3D" id="3.40.50.1110">
    <property type="entry name" value="SGNH hydrolase"/>
    <property type="match status" value="1"/>
</dbReference>
<accession>A0ABC8LXL4</accession>
<evidence type="ECO:0000313" key="2">
    <source>
        <dbReference type="EMBL" id="CAH8388529.1"/>
    </source>
</evidence>
<dbReference type="InterPro" id="IPR036514">
    <property type="entry name" value="SGNH_hydro_sf"/>
</dbReference>
<keyword evidence="1" id="KW-0378">Hydrolase</keyword>
<reference evidence="2 3" key="1">
    <citation type="submission" date="2022-03" db="EMBL/GenBank/DDBJ databases">
        <authorList>
            <person name="Macdonald S."/>
            <person name="Ahmed S."/>
            <person name="Newling K."/>
        </authorList>
    </citation>
    <scope>NUCLEOTIDE SEQUENCE [LARGE SCALE GENOMIC DNA]</scope>
</reference>
<gene>
    <name evidence="2" type="ORF">ERUC_LOCUS41012</name>
</gene>
<evidence type="ECO:0000313" key="3">
    <source>
        <dbReference type="Proteomes" id="UP001642260"/>
    </source>
</evidence>
<comment type="caution">
    <text evidence="2">The sequence shown here is derived from an EMBL/GenBank/DDBJ whole genome shotgun (WGS) entry which is preliminary data.</text>
</comment>
<protein>
    <submittedName>
        <fullName evidence="2">Uncharacterized protein</fullName>
    </submittedName>
</protein>
<dbReference type="AlphaFoldDB" id="A0ABC8LXL4"/>
<name>A0ABC8LXL4_ERUVS</name>
<dbReference type="GO" id="GO:0016787">
    <property type="term" value="F:hydrolase activity"/>
    <property type="evidence" value="ECO:0007669"/>
    <property type="project" value="UniProtKB-KW"/>
</dbReference>
<dbReference type="PANTHER" id="PTHR45648">
    <property type="entry name" value="GDSL LIPASE/ACYLHYDROLASE FAMILY PROTEIN (AFU_ORTHOLOGUE AFUA_4G14700)"/>
    <property type="match status" value="1"/>
</dbReference>
<sequence length="131" mass="15063">MKYYVCLTELVQCQSEEDGGDGVATDWMCTLILSEIQALERRVFRGCEQPDMEYNFVMRYTVDQLNRELRGVRISIIYCDVFESSMNILKNHQLYGFSETTKDCCGLGTYKGWLPCISPEMACSNAASHLW</sequence>
<dbReference type="EMBL" id="CAKOAT010802931">
    <property type="protein sequence ID" value="CAH8388529.1"/>
    <property type="molecule type" value="Genomic_DNA"/>
</dbReference>
<evidence type="ECO:0000256" key="1">
    <source>
        <dbReference type="ARBA" id="ARBA00022801"/>
    </source>
</evidence>
<proteinExistence type="predicted"/>
<dbReference type="Proteomes" id="UP001642260">
    <property type="component" value="Unassembled WGS sequence"/>
</dbReference>